<evidence type="ECO:0000313" key="1">
    <source>
        <dbReference type="EMBL" id="MBB5779293.1"/>
    </source>
</evidence>
<comment type="caution">
    <text evidence="1">The sequence shown here is derived from an EMBL/GenBank/DDBJ whole genome shotgun (WGS) entry which is preliminary data.</text>
</comment>
<dbReference type="Proteomes" id="UP000579153">
    <property type="component" value="Unassembled WGS sequence"/>
</dbReference>
<dbReference type="RefSeq" id="WP_185072629.1">
    <property type="nucleotide sequence ID" value="NZ_JACHMB010000001.1"/>
</dbReference>
<organism evidence="1 2">
    <name type="scientific">Nonomuraea jabiensis</name>
    <dbReference type="NCBI Taxonomy" id="882448"/>
    <lineage>
        <taxon>Bacteria</taxon>
        <taxon>Bacillati</taxon>
        <taxon>Actinomycetota</taxon>
        <taxon>Actinomycetes</taxon>
        <taxon>Streptosporangiales</taxon>
        <taxon>Streptosporangiaceae</taxon>
        <taxon>Nonomuraea</taxon>
    </lineage>
</organism>
<dbReference type="EMBL" id="JACHMB010000001">
    <property type="protein sequence ID" value="MBB5779293.1"/>
    <property type="molecule type" value="Genomic_DNA"/>
</dbReference>
<keyword evidence="2" id="KW-1185">Reference proteome</keyword>
<accession>A0A7W9LD70</accession>
<proteinExistence type="predicted"/>
<gene>
    <name evidence="1" type="ORF">HD596_006049</name>
</gene>
<dbReference type="AlphaFoldDB" id="A0A7W9LD70"/>
<reference evidence="1 2" key="1">
    <citation type="submission" date="2020-08" db="EMBL/GenBank/DDBJ databases">
        <title>Sequencing the genomes of 1000 actinobacteria strains.</title>
        <authorList>
            <person name="Klenk H.-P."/>
        </authorList>
    </citation>
    <scope>NUCLEOTIDE SEQUENCE [LARGE SCALE GENOMIC DNA]</scope>
    <source>
        <strain evidence="1 2">DSM 45507</strain>
    </source>
</reference>
<name>A0A7W9LD70_9ACTN</name>
<protein>
    <submittedName>
        <fullName evidence="1">NAD(P)-dependent dehydrogenase (Short-subunit alcohol dehydrogenase family)</fullName>
    </submittedName>
</protein>
<sequence>MSGLFAGKVALVTGAVMGTGSYAARAAEVQPGPVVAVMGNYLHAV</sequence>
<evidence type="ECO:0000313" key="2">
    <source>
        <dbReference type="Proteomes" id="UP000579153"/>
    </source>
</evidence>